<dbReference type="EMBL" id="FOSP01000015">
    <property type="protein sequence ID" value="SFK79476.1"/>
    <property type="molecule type" value="Genomic_DNA"/>
</dbReference>
<sequence length="25" mass="2642">NAEAALQMIDSCLDEFDTLATDLAA</sequence>
<protein>
    <submittedName>
        <fullName evidence="1">Uncharacterized protein</fullName>
    </submittedName>
</protein>
<accession>A0A1I4CH84</accession>
<feature type="non-terminal residue" evidence="1">
    <location>
        <position position="1"/>
    </location>
</feature>
<gene>
    <name evidence="1" type="ORF">SAMN05216302_101574</name>
</gene>
<organism evidence="1 2">
    <name type="scientific">Nitrosomonas aestuarii</name>
    <dbReference type="NCBI Taxonomy" id="52441"/>
    <lineage>
        <taxon>Bacteria</taxon>
        <taxon>Pseudomonadati</taxon>
        <taxon>Pseudomonadota</taxon>
        <taxon>Betaproteobacteria</taxon>
        <taxon>Nitrosomonadales</taxon>
        <taxon>Nitrosomonadaceae</taxon>
        <taxon>Nitrosomonas</taxon>
    </lineage>
</organism>
<dbReference type="Proteomes" id="UP000199533">
    <property type="component" value="Unassembled WGS sequence"/>
</dbReference>
<keyword evidence="2" id="KW-1185">Reference proteome</keyword>
<proteinExistence type="predicted"/>
<reference evidence="2" key="1">
    <citation type="submission" date="2016-10" db="EMBL/GenBank/DDBJ databases">
        <authorList>
            <person name="Varghese N."/>
            <person name="Submissions S."/>
        </authorList>
    </citation>
    <scope>NUCLEOTIDE SEQUENCE [LARGE SCALE GENOMIC DNA]</scope>
    <source>
        <strain evidence="2">Nm69</strain>
    </source>
</reference>
<evidence type="ECO:0000313" key="2">
    <source>
        <dbReference type="Proteomes" id="UP000199533"/>
    </source>
</evidence>
<name>A0A1I4CH84_9PROT</name>
<dbReference type="AlphaFoldDB" id="A0A1I4CH84"/>
<evidence type="ECO:0000313" key="1">
    <source>
        <dbReference type="EMBL" id="SFK79476.1"/>
    </source>
</evidence>